<evidence type="ECO:0008006" key="3">
    <source>
        <dbReference type="Google" id="ProtNLM"/>
    </source>
</evidence>
<keyword evidence="2" id="KW-1185">Reference proteome</keyword>
<organism evidence="1 2">
    <name type="scientific">Malaciobacter mytili LMG 24559</name>
    <dbReference type="NCBI Taxonomy" id="1032238"/>
    <lineage>
        <taxon>Bacteria</taxon>
        <taxon>Pseudomonadati</taxon>
        <taxon>Campylobacterota</taxon>
        <taxon>Epsilonproteobacteria</taxon>
        <taxon>Campylobacterales</taxon>
        <taxon>Arcobacteraceae</taxon>
        <taxon>Malaciobacter</taxon>
    </lineage>
</organism>
<feature type="non-terminal residue" evidence="1">
    <location>
        <position position="1"/>
    </location>
</feature>
<protein>
    <recommendedName>
        <fullName evidence="3">Tetratricopeptide repeat protein</fullName>
    </recommendedName>
</protein>
<gene>
    <name evidence="1" type="ORF">CP985_10145</name>
</gene>
<reference evidence="1 2" key="1">
    <citation type="submission" date="2017-09" db="EMBL/GenBank/DDBJ databases">
        <title>Genomics of the genus Arcobacter.</title>
        <authorList>
            <person name="Perez-Cataluna A."/>
            <person name="Figueras M.J."/>
            <person name="Salas-Masso N."/>
        </authorList>
    </citation>
    <scope>NUCLEOTIDE SEQUENCE [LARGE SCALE GENOMIC DNA]</scope>
    <source>
        <strain evidence="1 2">CECT 7386</strain>
    </source>
</reference>
<dbReference type="InterPro" id="IPR011990">
    <property type="entry name" value="TPR-like_helical_dom_sf"/>
</dbReference>
<sequence>SVNKANILWDIDKNSSLEIYNNLIENYKTSSNILIQRQLINAYLNKAFNIGKEDKKRAIELYNEAIEKYKETNDEVLISRLFSGYINKAIYLVDYDKEKAIELYDEVIEKSKDFKNIEIIEQKLNALINKITLITNKEKAIELYDSLINEYKEFNDIRISYIVNVAYINKASFLENQNAILCYDEVIKRFNNSNNLKIKEQFIKANIYKAMVLHNLKESYNAKDIYSNIIDVFKDSKESAILNNVLLALINKIELNIILNQENLLEDIDLFKDLVNENKEKLIQLEMLQILEKAKIITQDNEVKQWQEKYKDISLNNWSFKELDIWVESLEEEPKQRLKKYLTIFKDHK</sequence>
<comment type="caution">
    <text evidence="1">The sequence shown here is derived from an EMBL/GenBank/DDBJ whole genome shotgun (WGS) entry which is preliminary data.</text>
</comment>
<dbReference type="Gene3D" id="1.25.40.10">
    <property type="entry name" value="Tetratricopeptide repeat domain"/>
    <property type="match status" value="2"/>
</dbReference>
<dbReference type="Proteomes" id="UP000290092">
    <property type="component" value="Unassembled WGS sequence"/>
</dbReference>
<name>A0AAX2AGS0_9BACT</name>
<dbReference type="EMBL" id="NXID01000038">
    <property type="protein sequence ID" value="RXK15103.1"/>
    <property type="molecule type" value="Genomic_DNA"/>
</dbReference>
<dbReference type="AlphaFoldDB" id="A0AAX2AGS0"/>
<evidence type="ECO:0000313" key="2">
    <source>
        <dbReference type="Proteomes" id="UP000290092"/>
    </source>
</evidence>
<accession>A0AAX2AGS0</accession>
<dbReference type="RefSeq" id="WP_164968723.1">
    <property type="nucleotide sequence ID" value="NZ_NXID01000038.1"/>
</dbReference>
<evidence type="ECO:0000313" key="1">
    <source>
        <dbReference type="EMBL" id="RXK15103.1"/>
    </source>
</evidence>
<proteinExistence type="predicted"/>
<dbReference type="SUPFAM" id="SSF48452">
    <property type="entry name" value="TPR-like"/>
    <property type="match status" value="1"/>
</dbReference>